<organism evidence="1 2">
    <name type="scientific">Aminithiophilus ramosus</name>
    <dbReference type="NCBI Taxonomy" id="3029084"/>
    <lineage>
        <taxon>Bacteria</taxon>
        <taxon>Thermotogati</taxon>
        <taxon>Synergistota</taxon>
        <taxon>Synergistia</taxon>
        <taxon>Synergistales</taxon>
        <taxon>Aminithiophilaceae</taxon>
        <taxon>Aminithiophilus</taxon>
    </lineage>
</organism>
<name>A0A9Q7EW33_9BACT</name>
<gene>
    <name evidence="1" type="ORF">KAR29_08275</name>
</gene>
<dbReference type="AlphaFoldDB" id="A0A9Q7EW33"/>
<reference evidence="2" key="1">
    <citation type="submission" date="2021-04" db="EMBL/GenBank/DDBJ databases">
        <title>A novel Synergistetes isolate from a pyrite-forming mixed culture.</title>
        <authorList>
            <person name="Bunk B."/>
            <person name="Sproer C."/>
            <person name="Spring S."/>
            <person name="Pester M."/>
        </authorList>
    </citation>
    <scope>NUCLEOTIDE SEQUENCE [LARGE SCALE GENOMIC DNA]</scope>
    <source>
        <strain evidence="2">J.5.4.2-T.3.5.2</strain>
    </source>
</reference>
<accession>A0A9Q7EW33</accession>
<protein>
    <submittedName>
        <fullName evidence="1">Uncharacterized protein</fullName>
    </submittedName>
</protein>
<dbReference type="EMBL" id="CP072943">
    <property type="protein sequence ID" value="QTX31375.1"/>
    <property type="molecule type" value="Genomic_DNA"/>
</dbReference>
<keyword evidence="2" id="KW-1185">Reference proteome</keyword>
<sequence>MPKRQHRDRDKDREWTIEKVLKAMEGPDYPDFLLELVCQIQEWMESALSGEALAPVDEGFLSYGERVFQGDMDGLTARLEWLGNRADLLPSVESPQGCPEAVVLCLGPIDFEEGLRLAVDHGALFGRPNCKRIWLVGDSWHLGEVIHYIPHVKALAAQGVELRFLLVTPWGWTEVPVGAPREAEGTPWKWEGKNHLRGLCSDEGL</sequence>
<dbReference type="Proteomes" id="UP000671879">
    <property type="component" value="Chromosome"/>
</dbReference>
<dbReference type="RefSeq" id="WP_274372530.1">
    <property type="nucleotide sequence ID" value="NZ_CP072943.1"/>
</dbReference>
<dbReference type="KEGG" id="aram:KAR29_08275"/>
<evidence type="ECO:0000313" key="2">
    <source>
        <dbReference type="Proteomes" id="UP000671879"/>
    </source>
</evidence>
<proteinExistence type="predicted"/>
<evidence type="ECO:0000313" key="1">
    <source>
        <dbReference type="EMBL" id="QTX31375.1"/>
    </source>
</evidence>